<accession>A0ABM5N4J6</accession>
<evidence type="ECO:0000313" key="1">
    <source>
        <dbReference type="EMBL" id="AFK04315.1"/>
    </source>
</evidence>
<gene>
    <name evidence="1" type="ordered locus">Emtol_3184</name>
</gene>
<reference evidence="1 2" key="1">
    <citation type="submission" date="2011-07" db="EMBL/GenBank/DDBJ databases">
        <title>The complete genome of chromosome of Emticicia oligotrophica DSM 17448.</title>
        <authorList>
            <consortium name="US DOE Joint Genome Institute (JGI-PGF)"/>
            <person name="Lucas S."/>
            <person name="Han J."/>
            <person name="Lapidus A."/>
            <person name="Bruce D."/>
            <person name="Goodwin L."/>
            <person name="Pitluck S."/>
            <person name="Peters L."/>
            <person name="Kyrpides N."/>
            <person name="Mavromatis K."/>
            <person name="Ivanova N."/>
            <person name="Ovchinnikova G."/>
            <person name="Teshima H."/>
            <person name="Detter J.C."/>
            <person name="Tapia R."/>
            <person name="Han C."/>
            <person name="Land M."/>
            <person name="Hauser L."/>
            <person name="Markowitz V."/>
            <person name="Cheng J.-F."/>
            <person name="Hugenholtz P."/>
            <person name="Woyke T."/>
            <person name="Wu D."/>
            <person name="Tindall B."/>
            <person name="Pomrenke H."/>
            <person name="Brambilla E."/>
            <person name="Klenk H.-P."/>
            <person name="Eisen J.A."/>
        </authorList>
    </citation>
    <scope>NUCLEOTIDE SEQUENCE [LARGE SCALE GENOMIC DNA]</scope>
    <source>
        <strain evidence="1 2">DSM 17448</strain>
    </source>
</reference>
<dbReference type="InterPro" id="IPR055015">
    <property type="entry name" value="GCX_COOH"/>
</dbReference>
<keyword evidence="2" id="KW-1185">Reference proteome</keyword>
<proteinExistence type="predicted"/>
<sequence length="1475" mass="162441">MKNLRLLFHILFSIFFIENSSAQYITIDVGTINSFCAGTAKDIRIYASGFSATTPRFAIILSNSQGQFIEPDTIAKGTIVQQNVYQTISVSIPANAVYSTSYKVKAANVSSSETYVSINTSTNNLTANLSGSFQVSACSPVMALPITYTGQESIFVEIKDSLRNQVLSTRVYPPPYNTFTLSHGIYRLLKVSNGCGNGIVSGIATVSIVPPIISLSMPSDTVICSGEIVKINYNISSNGCTRNLYISDASGVNYNSITPINYGSSSIFEVRIPEDLPTGENYKFKMEVIGAYGTNYKGEVETTSRLRIQQSPKVTLTNNFSGTLQFYGVDKALNFTFRGLPPFNFYFDGNRYLSDNNTFTINKKFYKSQTIQYGIVNDATSCMNGSLSSQYVNVATSTQINTLPANTPVSFTSSYNFKNYCKGQQMRVAYKIFGELPVNTTLKVQIKKTTNTDWIDVTSSAGYEEKQFIVDLPNNLEKGQYVVRVLPINPNILVTQGTENDGSYFASNVINIIGDVTPYLGDSPDTIYIRKNDVVKFSANITGGAEGYPYYLTQQPLYTLKLKNSQNNILYDFQPFWNNQNQSTLISTDTITRNTTFELVNASSLFECPNVSPIPSNKITIIVENHINNVRISTNGLSDWYSSTNPCGGSQIDIPIWLSGNFNSNNQVKVMMARYNSPNLLFEVPSIDNGNNTRKIILPISDKPESFYIKAIASSPYTLGKFNQNSLFIQPPAKINLSGEFSVVAGSVIGIPVQVNAINNGYSITITDGFNDYPFSIGYTSSPYTYILKLKIPANTPPSDLTFKVKNFTTSCGNAIIEGQTLVHILSSPLITISNPIGVCPVNSVRNISMDFSSNLVFQANNIFKARLVNRSNNQVINEYDANLVNGKIAFSYPANGLTPPNYDVQILSTDPQAVSNIYTITESNNPSLNFYVPSTIQKGGLLSLNYTLSGTPPFWFKVLEGDNITEYYTTTNTAGKGIVVDRTMTFQVLEIKDANCTFSVIDDATYAAVYLRKAEVFESLYPLEISTLNKVSFCDNEQIIANISKNKTYTTYQFQLAPYGTSMFFDLPTTVQDEQLVATFLPNLSKQTSFQLRVKGILADGSIEYSSVYQYAIKLNNSSNATLTGGGNYIKGSDSGVDLVFRFTGSAPWSLTYTDGINYYSFATSDSIKVIKRYDTESKQFSIVSVRNGCGYGTFSGQAYINVLNIQTQRLVGLEGICYGQTLIIPFSQSGTFDASNQFKIQLYRDVPNAYNIANNYFTLDATWSGNALYATIPNSLPFDTQKNSPYYIRVISTQPKLLGTYALNLSNTEKQAVFVWGNVPTISLTGGNTILAGQTSKLIAKVNGFSNFWYFRISDGTTNYYYYPQSFPFEVSFSPTQTTNYTITQFYSACGGEIGSPSSQIIKIGTCIPVEIVNTPFINTNESKFAGVRVEADNEIKMGSNINYNAGSNILLLPGFSVDSGSTFKAVIKGCSN</sequence>
<evidence type="ECO:0008006" key="3">
    <source>
        <dbReference type="Google" id="ProtNLM"/>
    </source>
</evidence>
<dbReference type="NCBIfam" id="NF045639">
    <property type="entry name" value="GCX_COOH"/>
    <property type="match status" value="1"/>
</dbReference>
<dbReference type="EMBL" id="CP002961">
    <property type="protein sequence ID" value="AFK04315.1"/>
    <property type="molecule type" value="Genomic_DNA"/>
</dbReference>
<name>A0ABM5N4J6_EMTOG</name>
<dbReference type="Proteomes" id="UP000002875">
    <property type="component" value="Chromosome"/>
</dbReference>
<dbReference type="RefSeq" id="WP_015030009.1">
    <property type="nucleotide sequence ID" value="NC_018748.1"/>
</dbReference>
<evidence type="ECO:0000313" key="2">
    <source>
        <dbReference type="Proteomes" id="UP000002875"/>
    </source>
</evidence>
<protein>
    <recommendedName>
        <fullName evidence="3">IgGFc-binding protein N-terminal domain-containing protein</fullName>
    </recommendedName>
</protein>
<organism evidence="1 2">
    <name type="scientific">Emticicia oligotrophica (strain DSM 17448 / CIP 109782 / MTCC 6937 / GPTSA100-15)</name>
    <dbReference type="NCBI Taxonomy" id="929562"/>
    <lineage>
        <taxon>Bacteria</taxon>
        <taxon>Pseudomonadati</taxon>
        <taxon>Bacteroidota</taxon>
        <taxon>Cytophagia</taxon>
        <taxon>Cytophagales</taxon>
        <taxon>Leadbetterellaceae</taxon>
        <taxon>Emticicia</taxon>
    </lineage>
</organism>